<name>A0A1M4T338_LOKAT</name>
<sequence length="263" mass="28226">MTTTRRHFLATSAAAAGAVTLLPYAASAEAHASDMFPTNAGDVTVHPVEHASFVMETPVGTIYNDPVGDASLYADYPAPDLILITHEHGDHYNADTLAAIAGENTQIIANPAVYAMLPEDLKTKASEIGNGGSASYNGLTIDAIPAYNTTEGRLQNHPKGRDNGYVLTFDGLRVYISGDTEDIPEMRALENIDVAFICMNLPYTMDKEAAASAVAEFKPTYVYPYHYRGEDGGTQNPEEFAALVGDAAEVRIGNWYGDQVMPS</sequence>
<dbReference type="Proteomes" id="UP000183987">
    <property type="component" value="Unassembled WGS sequence"/>
</dbReference>
<evidence type="ECO:0000313" key="3">
    <source>
        <dbReference type="Proteomes" id="UP000183987"/>
    </source>
</evidence>
<dbReference type="SUPFAM" id="SSF56281">
    <property type="entry name" value="Metallo-hydrolase/oxidoreductase"/>
    <property type="match status" value="1"/>
</dbReference>
<evidence type="ECO:0000313" key="2">
    <source>
        <dbReference type="EMBL" id="SHE38952.1"/>
    </source>
</evidence>
<dbReference type="RefSeq" id="WP_072855372.1">
    <property type="nucleotide sequence ID" value="NZ_FQUE01000001.1"/>
</dbReference>
<dbReference type="NCBIfam" id="TIGR01409">
    <property type="entry name" value="TAT_signal_seq"/>
    <property type="match status" value="1"/>
</dbReference>
<evidence type="ECO:0000256" key="1">
    <source>
        <dbReference type="SAM" id="SignalP"/>
    </source>
</evidence>
<dbReference type="InterPro" id="IPR019546">
    <property type="entry name" value="TAT_signal_bac_arc"/>
</dbReference>
<dbReference type="PANTHER" id="PTHR43546:SF3">
    <property type="entry name" value="UPF0173 METAL-DEPENDENT HYDROLASE MJ1163"/>
    <property type="match status" value="1"/>
</dbReference>
<dbReference type="Pfam" id="PF13483">
    <property type="entry name" value="Lactamase_B_3"/>
    <property type="match status" value="1"/>
</dbReference>
<reference evidence="3" key="1">
    <citation type="submission" date="2016-11" db="EMBL/GenBank/DDBJ databases">
        <authorList>
            <person name="Varghese N."/>
            <person name="Submissions S."/>
        </authorList>
    </citation>
    <scope>NUCLEOTIDE SEQUENCE [LARGE SCALE GENOMIC DNA]</scope>
    <source>
        <strain evidence="3">DSM 29326</strain>
    </source>
</reference>
<dbReference type="EMBL" id="FQUE01000001">
    <property type="protein sequence ID" value="SHE38952.1"/>
    <property type="molecule type" value="Genomic_DNA"/>
</dbReference>
<dbReference type="InterPro" id="IPR006311">
    <property type="entry name" value="TAT_signal"/>
</dbReference>
<dbReference type="STRING" id="366533.SAMN05444339_101240"/>
<dbReference type="PROSITE" id="PS51318">
    <property type="entry name" value="TAT"/>
    <property type="match status" value="1"/>
</dbReference>
<dbReference type="OrthoDB" id="9805728at2"/>
<protein>
    <submittedName>
        <fullName evidence="2">Tat (Twin-arginine translocation) pathway signal sequence</fullName>
    </submittedName>
</protein>
<dbReference type="InterPro" id="IPR036866">
    <property type="entry name" value="RibonucZ/Hydroxyglut_hydro"/>
</dbReference>
<organism evidence="2 3">
    <name type="scientific">Loktanella atrilutea</name>
    <dbReference type="NCBI Taxonomy" id="366533"/>
    <lineage>
        <taxon>Bacteria</taxon>
        <taxon>Pseudomonadati</taxon>
        <taxon>Pseudomonadota</taxon>
        <taxon>Alphaproteobacteria</taxon>
        <taxon>Rhodobacterales</taxon>
        <taxon>Roseobacteraceae</taxon>
        <taxon>Loktanella</taxon>
    </lineage>
</organism>
<dbReference type="Gene3D" id="3.60.15.10">
    <property type="entry name" value="Ribonuclease Z/Hydroxyacylglutathione hydrolase-like"/>
    <property type="match status" value="1"/>
</dbReference>
<proteinExistence type="predicted"/>
<keyword evidence="3" id="KW-1185">Reference proteome</keyword>
<keyword evidence="1" id="KW-0732">Signal</keyword>
<dbReference type="InterPro" id="IPR050114">
    <property type="entry name" value="UPF0173_UPF0282_UlaG_hydrolase"/>
</dbReference>
<accession>A0A1M4T338</accession>
<dbReference type="AlphaFoldDB" id="A0A1M4T338"/>
<feature type="signal peptide" evidence="1">
    <location>
        <begin position="1"/>
        <end position="32"/>
    </location>
</feature>
<gene>
    <name evidence="2" type="ORF">SAMN05444339_101240</name>
</gene>
<feature type="chain" id="PRO_5012702590" evidence="1">
    <location>
        <begin position="33"/>
        <end position="263"/>
    </location>
</feature>
<dbReference type="PANTHER" id="PTHR43546">
    <property type="entry name" value="UPF0173 METAL-DEPENDENT HYDROLASE MJ1163-RELATED"/>
    <property type="match status" value="1"/>
</dbReference>